<evidence type="ECO:0000256" key="3">
    <source>
        <dbReference type="ARBA" id="ARBA00022801"/>
    </source>
</evidence>
<dbReference type="PRINTS" id="PR00834">
    <property type="entry name" value="PROTEASES2C"/>
</dbReference>
<feature type="region of interest" description="Disordered" evidence="4">
    <location>
        <begin position="25"/>
        <end position="73"/>
    </location>
</feature>
<dbReference type="SUPFAM" id="SSF50156">
    <property type="entry name" value="PDZ domain-like"/>
    <property type="match status" value="1"/>
</dbReference>
<feature type="compositionally biased region" description="Polar residues" evidence="4">
    <location>
        <begin position="55"/>
        <end position="73"/>
    </location>
</feature>
<proteinExistence type="inferred from homology"/>
<dbReference type="InterPro" id="IPR009003">
    <property type="entry name" value="Peptidase_S1_PA"/>
</dbReference>
<dbReference type="GO" id="GO:0006508">
    <property type="term" value="P:proteolysis"/>
    <property type="evidence" value="ECO:0007669"/>
    <property type="project" value="UniProtKB-KW"/>
</dbReference>
<feature type="chain" id="PRO_5021961086" evidence="5">
    <location>
        <begin position="21"/>
        <end position="416"/>
    </location>
</feature>
<evidence type="ECO:0000256" key="2">
    <source>
        <dbReference type="ARBA" id="ARBA00022670"/>
    </source>
</evidence>
<protein>
    <submittedName>
        <fullName evidence="7">Serine protease Do</fullName>
    </submittedName>
</protein>
<dbReference type="EMBL" id="FXTP01000008">
    <property type="protein sequence ID" value="SMO69886.1"/>
    <property type="molecule type" value="Genomic_DNA"/>
</dbReference>
<dbReference type="PANTHER" id="PTHR22939:SF129">
    <property type="entry name" value="SERINE PROTEASE HTRA2, MITOCHONDRIAL"/>
    <property type="match status" value="1"/>
</dbReference>
<evidence type="ECO:0000256" key="1">
    <source>
        <dbReference type="ARBA" id="ARBA00010541"/>
    </source>
</evidence>
<keyword evidence="5" id="KW-0732">Signal</keyword>
<dbReference type="Pfam" id="PF13365">
    <property type="entry name" value="Trypsin_2"/>
    <property type="match status" value="1"/>
</dbReference>
<gene>
    <name evidence="7" type="ORF">SAMN06265219_10883</name>
</gene>
<organism evidence="7 8">
    <name type="scientific">Gracilimonas mengyeensis</name>
    <dbReference type="NCBI Taxonomy" id="1302730"/>
    <lineage>
        <taxon>Bacteria</taxon>
        <taxon>Pseudomonadati</taxon>
        <taxon>Balneolota</taxon>
        <taxon>Balneolia</taxon>
        <taxon>Balneolales</taxon>
        <taxon>Balneolaceae</taxon>
        <taxon>Gracilimonas</taxon>
    </lineage>
</organism>
<dbReference type="AlphaFoldDB" id="A0A521DE19"/>
<dbReference type="InterPro" id="IPR001478">
    <property type="entry name" value="PDZ"/>
</dbReference>
<feature type="domain" description="PDZ" evidence="6">
    <location>
        <begin position="342"/>
        <end position="400"/>
    </location>
</feature>
<name>A0A521DE19_9BACT</name>
<accession>A0A521DE19</accession>
<evidence type="ECO:0000313" key="8">
    <source>
        <dbReference type="Proteomes" id="UP000317557"/>
    </source>
</evidence>
<evidence type="ECO:0000256" key="5">
    <source>
        <dbReference type="SAM" id="SignalP"/>
    </source>
</evidence>
<dbReference type="InterPro" id="IPR036034">
    <property type="entry name" value="PDZ_sf"/>
</dbReference>
<sequence length="416" mass="45756">MMHRYYFLFVALILTLAGCADSEKPDQNAPQLVSSSTTATAQNQPVAPAEEADSTDQTNAVADDQALTSTSTNSIADSRRNAITKAVSEAGKAVVSITVTELQRGYTREFDSFFFRYFDVPVQREVKSAGSGFIISEDGLVLTNEHVASKNSKTIKVVLTDGNTYEAELVGADELADISLLRIKSDREKFPYVTFADSDQIMVGEWAIAMGNPFGLFHDGQPSVTVGVVSAKERDFRPDPQEPRVYVEMIQTDAAINRGNSGGPLVNSNGEVMGMNAFIFTGGTSAGFVGLGFAIPSNRILKIVSQLKESGSVSLDYDPGMKFQPVTRELIMKYRNIPRVLGLFVTEVNKNGPAYESGIMPGDVIVQIGEERVTSEMHAWALMREYKEGEEMELHLIRENKQYKTTMELRKRVQGR</sequence>
<comment type="similarity">
    <text evidence="1">Belongs to the peptidase S1C family.</text>
</comment>
<dbReference type="Pfam" id="PF13180">
    <property type="entry name" value="PDZ_2"/>
    <property type="match status" value="1"/>
</dbReference>
<dbReference type="GO" id="GO:0004252">
    <property type="term" value="F:serine-type endopeptidase activity"/>
    <property type="evidence" value="ECO:0007669"/>
    <property type="project" value="InterPro"/>
</dbReference>
<keyword evidence="2 7" id="KW-0645">Protease</keyword>
<dbReference type="InterPro" id="IPR001940">
    <property type="entry name" value="Peptidase_S1C"/>
</dbReference>
<reference evidence="7 8" key="1">
    <citation type="submission" date="2017-05" db="EMBL/GenBank/DDBJ databases">
        <authorList>
            <person name="Varghese N."/>
            <person name="Submissions S."/>
        </authorList>
    </citation>
    <scope>NUCLEOTIDE SEQUENCE [LARGE SCALE GENOMIC DNA]</scope>
    <source>
        <strain evidence="7 8">DSM 21985</strain>
    </source>
</reference>
<keyword evidence="3" id="KW-0378">Hydrolase</keyword>
<dbReference type="Proteomes" id="UP000317557">
    <property type="component" value="Unassembled WGS sequence"/>
</dbReference>
<dbReference type="PROSITE" id="PS50106">
    <property type="entry name" value="PDZ"/>
    <property type="match status" value="1"/>
</dbReference>
<dbReference type="SUPFAM" id="SSF50494">
    <property type="entry name" value="Trypsin-like serine proteases"/>
    <property type="match status" value="1"/>
</dbReference>
<dbReference type="PANTHER" id="PTHR22939">
    <property type="entry name" value="SERINE PROTEASE FAMILY S1C HTRA-RELATED"/>
    <property type="match status" value="1"/>
</dbReference>
<dbReference type="RefSeq" id="WP_142454547.1">
    <property type="nucleotide sequence ID" value="NZ_FXTP01000008.1"/>
</dbReference>
<dbReference type="Gene3D" id="2.40.10.120">
    <property type="match status" value="1"/>
</dbReference>
<keyword evidence="8" id="KW-1185">Reference proteome</keyword>
<evidence type="ECO:0000313" key="7">
    <source>
        <dbReference type="EMBL" id="SMO69886.1"/>
    </source>
</evidence>
<feature type="compositionally biased region" description="Polar residues" evidence="4">
    <location>
        <begin position="28"/>
        <end position="45"/>
    </location>
</feature>
<evidence type="ECO:0000256" key="4">
    <source>
        <dbReference type="SAM" id="MobiDB-lite"/>
    </source>
</evidence>
<dbReference type="SMART" id="SM00228">
    <property type="entry name" value="PDZ"/>
    <property type="match status" value="1"/>
</dbReference>
<dbReference type="Gene3D" id="2.30.42.10">
    <property type="match status" value="1"/>
</dbReference>
<dbReference type="OrthoDB" id="9758917at2"/>
<dbReference type="PROSITE" id="PS51257">
    <property type="entry name" value="PROKAR_LIPOPROTEIN"/>
    <property type="match status" value="1"/>
</dbReference>
<evidence type="ECO:0000259" key="6">
    <source>
        <dbReference type="PROSITE" id="PS50106"/>
    </source>
</evidence>
<feature type="signal peptide" evidence="5">
    <location>
        <begin position="1"/>
        <end position="20"/>
    </location>
</feature>